<evidence type="ECO:0000313" key="2">
    <source>
        <dbReference type="Proteomes" id="UP000184108"/>
    </source>
</evidence>
<organism evidence="1 2">
    <name type="scientific">Chryseobacterium vrystaatense</name>
    <dbReference type="NCBI Taxonomy" id="307480"/>
    <lineage>
        <taxon>Bacteria</taxon>
        <taxon>Pseudomonadati</taxon>
        <taxon>Bacteroidota</taxon>
        <taxon>Flavobacteriia</taxon>
        <taxon>Flavobacteriales</taxon>
        <taxon>Weeksellaceae</taxon>
        <taxon>Chryseobacterium group</taxon>
        <taxon>Chryseobacterium</taxon>
    </lineage>
</organism>
<proteinExistence type="predicted"/>
<dbReference type="Proteomes" id="UP000184108">
    <property type="component" value="Unassembled WGS sequence"/>
</dbReference>
<dbReference type="RefSeq" id="WP_073174774.1">
    <property type="nucleotide sequence ID" value="NZ_FQVE01000004.1"/>
</dbReference>
<dbReference type="EMBL" id="FQVE01000004">
    <property type="protein sequence ID" value="SHG12810.1"/>
    <property type="molecule type" value="Genomic_DNA"/>
</dbReference>
<accession>A0A1M5H9X3</accession>
<gene>
    <name evidence="1" type="ORF">SAMN02787073_3631</name>
</gene>
<sequence>METNEVRIGNYIMDKKDENIEYVYLIHDLGDLVYINDLHPDVCIPIPLDEEWLLKFGFFSSDLVRYDPNDESHEQFEYTLDSGISHRAFICKPSKGWVVKLGNYDDELEIKYVHQLQNLFFALKGKELKPRITDNRNMD</sequence>
<evidence type="ECO:0000313" key="1">
    <source>
        <dbReference type="EMBL" id="SHG12810.1"/>
    </source>
</evidence>
<reference evidence="2" key="1">
    <citation type="submission" date="2016-11" db="EMBL/GenBank/DDBJ databases">
        <authorList>
            <person name="Varghese N."/>
            <person name="Submissions S."/>
        </authorList>
    </citation>
    <scope>NUCLEOTIDE SEQUENCE [LARGE SCALE GENOMIC DNA]</scope>
    <source>
        <strain evidence="2">YR203</strain>
    </source>
</reference>
<name>A0A1M5H9X3_9FLAO</name>
<protein>
    <submittedName>
        <fullName evidence="1">Uncharacterized protein</fullName>
    </submittedName>
</protein>
<dbReference type="AlphaFoldDB" id="A0A1M5H9X3"/>